<keyword evidence="1" id="KW-0805">Transcription regulation</keyword>
<dbReference type="AlphaFoldDB" id="A0A1Q8Q3U8"/>
<proteinExistence type="predicted"/>
<dbReference type="GO" id="GO:0003700">
    <property type="term" value="F:DNA-binding transcription factor activity"/>
    <property type="evidence" value="ECO:0007669"/>
    <property type="project" value="TreeGrafter"/>
</dbReference>
<dbReference type="PROSITE" id="PS00356">
    <property type="entry name" value="HTH_LACI_1"/>
    <property type="match status" value="1"/>
</dbReference>
<keyword evidence="6" id="KW-1185">Reference proteome</keyword>
<dbReference type="SMART" id="SM00354">
    <property type="entry name" value="HTH_LACI"/>
    <property type="match status" value="1"/>
</dbReference>
<dbReference type="OrthoDB" id="9796186at2"/>
<evidence type="ECO:0000256" key="2">
    <source>
        <dbReference type="ARBA" id="ARBA00023125"/>
    </source>
</evidence>
<dbReference type="Gene3D" id="3.40.50.2300">
    <property type="match status" value="2"/>
</dbReference>
<dbReference type="CDD" id="cd06284">
    <property type="entry name" value="PBP1_LacI-like"/>
    <property type="match status" value="1"/>
</dbReference>
<evidence type="ECO:0000313" key="6">
    <source>
        <dbReference type="Proteomes" id="UP000185568"/>
    </source>
</evidence>
<dbReference type="SUPFAM" id="SSF47413">
    <property type="entry name" value="lambda repressor-like DNA-binding domains"/>
    <property type="match status" value="1"/>
</dbReference>
<dbReference type="PRINTS" id="PR00036">
    <property type="entry name" value="HTHLACI"/>
</dbReference>
<dbReference type="Pfam" id="PF13377">
    <property type="entry name" value="Peripla_BP_3"/>
    <property type="match status" value="1"/>
</dbReference>
<evidence type="ECO:0000313" key="5">
    <source>
        <dbReference type="EMBL" id="OLN22033.1"/>
    </source>
</evidence>
<protein>
    <submittedName>
        <fullName evidence="5">LacI family transcriptional regulator</fullName>
    </submittedName>
</protein>
<keyword evidence="3" id="KW-0804">Transcription</keyword>
<dbReference type="InterPro" id="IPR028082">
    <property type="entry name" value="Peripla_BP_I"/>
</dbReference>
<dbReference type="SUPFAM" id="SSF53822">
    <property type="entry name" value="Periplasmic binding protein-like I"/>
    <property type="match status" value="1"/>
</dbReference>
<sequence length="335" mass="37192">MVSIKDVAKKANVSTATVSRVISRPEAVKEETSMKVMKAIHELKYQPNVLARQLRKLETKTILVIVPDITNTFFSKVLRGIEYVAVSKGYKVLLGDAGNDVAREGEFLNVLRQKQADGIVLLTARMETSLIEEFALDYPLVLACEYIEGSTIPTVSIDNISGARKATEYLISLGHKKIGMITGPLNVVLGRDRLKGFSQAMARHDLPVEPSLVQEGNFTYDSGYNMMLKFLALSNPPTAVFAANDEMAFGAVKAVKDRRMRVPEDISVIGFDDIEFSSIFEPPLTTISQPTFEIGTTAMELLLKLINEDELTRNQYILEDKLIERQSCVSNNNPL</sequence>
<dbReference type="STRING" id="1714264.BTO30_11950"/>
<accession>A0A1Q8Q3U8</accession>
<feature type="domain" description="HTH lacI-type" evidence="4">
    <location>
        <begin position="2"/>
        <end position="56"/>
    </location>
</feature>
<dbReference type="InterPro" id="IPR010982">
    <property type="entry name" value="Lambda_DNA-bd_dom_sf"/>
</dbReference>
<dbReference type="PANTHER" id="PTHR30146:SF109">
    <property type="entry name" value="HTH-TYPE TRANSCRIPTIONAL REGULATOR GALS"/>
    <property type="match status" value="1"/>
</dbReference>
<keyword evidence="2" id="KW-0238">DNA-binding</keyword>
<evidence type="ECO:0000259" key="4">
    <source>
        <dbReference type="PROSITE" id="PS50932"/>
    </source>
</evidence>
<reference evidence="5 6" key="1">
    <citation type="submission" date="2016-12" db="EMBL/GenBank/DDBJ databases">
        <title>Domibacillus antri genome sequencing.</title>
        <authorList>
            <person name="Verma A."/>
            <person name="Krishnamurthi S."/>
        </authorList>
    </citation>
    <scope>NUCLEOTIDE SEQUENCE [LARGE SCALE GENOMIC DNA]</scope>
    <source>
        <strain evidence="5 6">XD80</strain>
    </source>
</reference>
<dbReference type="PANTHER" id="PTHR30146">
    <property type="entry name" value="LACI-RELATED TRANSCRIPTIONAL REPRESSOR"/>
    <property type="match status" value="1"/>
</dbReference>
<dbReference type="Pfam" id="PF00356">
    <property type="entry name" value="LacI"/>
    <property type="match status" value="1"/>
</dbReference>
<dbReference type="Proteomes" id="UP000185568">
    <property type="component" value="Unassembled WGS sequence"/>
</dbReference>
<gene>
    <name evidence="5" type="ORF">BTO30_11950</name>
</gene>
<dbReference type="Gene3D" id="1.10.260.40">
    <property type="entry name" value="lambda repressor-like DNA-binding domains"/>
    <property type="match status" value="1"/>
</dbReference>
<dbReference type="CDD" id="cd01392">
    <property type="entry name" value="HTH_LacI"/>
    <property type="match status" value="1"/>
</dbReference>
<evidence type="ECO:0000256" key="3">
    <source>
        <dbReference type="ARBA" id="ARBA00023163"/>
    </source>
</evidence>
<dbReference type="InterPro" id="IPR046335">
    <property type="entry name" value="LacI/GalR-like_sensor"/>
</dbReference>
<dbReference type="RefSeq" id="WP_075398960.1">
    <property type="nucleotide sequence ID" value="NZ_MSDU01000026.1"/>
</dbReference>
<comment type="caution">
    <text evidence="5">The sequence shown here is derived from an EMBL/GenBank/DDBJ whole genome shotgun (WGS) entry which is preliminary data.</text>
</comment>
<dbReference type="GO" id="GO:0000976">
    <property type="term" value="F:transcription cis-regulatory region binding"/>
    <property type="evidence" value="ECO:0007669"/>
    <property type="project" value="TreeGrafter"/>
</dbReference>
<organism evidence="5 6">
    <name type="scientific">Domibacillus antri</name>
    <dbReference type="NCBI Taxonomy" id="1714264"/>
    <lineage>
        <taxon>Bacteria</taxon>
        <taxon>Bacillati</taxon>
        <taxon>Bacillota</taxon>
        <taxon>Bacilli</taxon>
        <taxon>Bacillales</taxon>
        <taxon>Bacillaceae</taxon>
        <taxon>Domibacillus</taxon>
    </lineage>
</organism>
<dbReference type="PROSITE" id="PS50932">
    <property type="entry name" value="HTH_LACI_2"/>
    <property type="match status" value="1"/>
</dbReference>
<evidence type="ECO:0000256" key="1">
    <source>
        <dbReference type="ARBA" id="ARBA00023015"/>
    </source>
</evidence>
<dbReference type="InterPro" id="IPR000843">
    <property type="entry name" value="HTH_LacI"/>
</dbReference>
<dbReference type="EMBL" id="MSDU01000026">
    <property type="protein sequence ID" value="OLN22033.1"/>
    <property type="molecule type" value="Genomic_DNA"/>
</dbReference>
<name>A0A1Q8Q3U8_9BACI</name>